<dbReference type="PANTHER" id="PTHR45526:SF1">
    <property type="entry name" value="TRANSCRIPTIONAL REGULATORY PROTEIN DCUR-RELATED"/>
    <property type="match status" value="1"/>
</dbReference>
<comment type="subcellular location">
    <subcellularLocation>
        <location evidence="1 9">Cytoplasm</location>
    </subcellularLocation>
</comment>
<evidence type="ECO:0000256" key="6">
    <source>
        <dbReference type="ARBA" id="ARBA00023125"/>
    </source>
</evidence>
<sequence>MNVLIIEDDPMVEFIHRNYLEKLAIFEEIYSADTVDDAQQRLSEKQVDLILLDIHLKEGNGLDFLTQLRANRTEVEVILITAANETNSVQTGLHLGAIDYLIKPFTFERFQQSIQQFQDKRRQLDSSQVSQDTIDRLLNSSQQAPKDAAPPAIELDKGLSNQTMDHIFKVIDEIHQPFTIQELAEKCGLSHVSVRKYIHYLENLGQLKSETIYTKVGRPYKAFRYIK</sequence>
<keyword evidence="8 9" id="KW-0804">Transcription</keyword>
<dbReference type="Pfam" id="PF00072">
    <property type="entry name" value="Response_reg"/>
    <property type="match status" value="1"/>
</dbReference>
<dbReference type="InterPro" id="IPR011006">
    <property type="entry name" value="CheY-like_superfamily"/>
</dbReference>
<evidence type="ECO:0000256" key="3">
    <source>
        <dbReference type="ARBA" id="ARBA00022553"/>
    </source>
</evidence>
<organism evidence="12 13">
    <name type="scientific">Candidatus Enterococcus moelleringii</name>
    <dbReference type="NCBI Taxonomy" id="2815325"/>
    <lineage>
        <taxon>Bacteria</taxon>
        <taxon>Bacillati</taxon>
        <taxon>Bacillota</taxon>
        <taxon>Bacilli</taxon>
        <taxon>Lactobacillales</taxon>
        <taxon>Enterococcaceae</taxon>
        <taxon>Enterococcus</taxon>
    </lineage>
</organism>
<evidence type="ECO:0000256" key="2">
    <source>
        <dbReference type="ARBA" id="ARBA00022490"/>
    </source>
</evidence>
<accession>A0ABS3L9L3</accession>
<keyword evidence="13" id="KW-1185">Reference proteome</keyword>
<evidence type="ECO:0000256" key="7">
    <source>
        <dbReference type="ARBA" id="ARBA00023159"/>
    </source>
</evidence>
<dbReference type="SUPFAM" id="SSF46785">
    <property type="entry name" value="Winged helix' DNA-binding domain"/>
    <property type="match status" value="1"/>
</dbReference>
<keyword evidence="3 10" id="KW-0597">Phosphoprotein</keyword>
<keyword evidence="4 9" id="KW-0902">Two-component regulatory system</keyword>
<evidence type="ECO:0000256" key="8">
    <source>
        <dbReference type="ARBA" id="ARBA00023163"/>
    </source>
</evidence>
<dbReference type="PIRSF" id="PIRSF006171">
    <property type="entry name" value="RR_citrat_malat"/>
    <property type="match status" value="1"/>
</dbReference>
<dbReference type="InterPro" id="IPR036388">
    <property type="entry name" value="WH-like_DNA-bd_sf"/>
</dbReference>
<gene>
    <name evidence="12" type="ORF">JZO70_09160</name>
</gene>
<dbReference type="RefSeq" id="WP_207673258.1">
    <property type="nucleotide sequence ID" value="NZ_JAFREM010000014.1"/>
</dbReference>
<dbReference type="InterPro" id="IPR051271">
    <property type="entry name" value="2C-system_Tx_regulators"/>
</dbReference>
<evidence type="ECO:0000256" key="1">
    <source>
        <dbReference type="ARBA" id="ARBA00004496"/>
    </source>
</evidence>
<feature type="modified residue" description="4-aspartylphosphate" evidence="10">
    <location>
        <position position="53"/>
    </location>
</feature>
<reference evidence="12 13" key="1">
    <citation type="submission" date="2021-03" db="EMBL/GenBank/DDBJ databases">
        <title>Enterococcal diversity collection.</title>
        <authorList>
            <person name="Gilmore M.S."/>
            <person name="Schwartzman J."/>
            <person name="Van Tyne D."/>
            <person name="Martin M."/>
            <person name="Earl A.M."/>
            <person name="Manson A.L."/>
            <person name="Straub T."/>
            <person name="Salamzade R."/>
            <person name="Saavedra J."/>
            <person name="Lebreton F."/>
            <person name="Prichula J."/>
            <person name="Schaufler K."/>
            <person name="Gaca A."/>
            <person name="Sgardioli B."/>
            <person name="Wagenaar J."/>
            <person name="Strong T."/>
        </authorList>
    </citation>
    <scope>NUCLEOTIDE SEQUENCE [LARGE SCALE GENOMIC DNA]</scope>
    <source>
        <strain evidence="12 13">669A</strain>
    </source>
</reference>
<dbReference type="CDD" id="cd19925">
    <property type="entry name" value="REC_citrate_TCS"/>
    <property type="match status" value="1"/>
</dbReference>
<dbReference type="SMART" id="SM00448">
    <property type="entry name" value="REC"/>
    <property type="match status" value="1"/>
</dbReference>
<evidence type="ECO:0000313" key="12">
    <source>
        <dbReference type="EMBL" id="MBO1306328.1"/>
    </source>
</evidence>
<dbReference type="InterPro" id="IPR001789">
    <property type="entry name" value="Sig_transdc_resp-reg_receiver"/>
</dbReference>
<feature type="domain" description="Response regulatory" evidence="11">
    <location>
        <begin position="2"/>
        <end position="118"/>
    </location>
</feature>
<dbReference type="InterPro" id="IPR024187">
    <property type="entry name" value="Sig_transdc_resp-reg_cit/mal"/>
</dbReference>
<dbReference type="Gene3D" id="1.10.10.10">
    <property type="entry name" value="Winged helix-like DNA-binding domain superfamily/Winged helix DNA-binding domain"/>
    <property type="match status" value="1"/>
</dbReference>
<keyword evidence="5 9" id="KW-0805">Transcription regulation</keyword>
<keyword evidence="6 9" id="KW-0238">DNA-binding</keyword>
<dbReference type="Gene3D" id="3.40.50.2300">
    <property type="match status" value="1"/>
</dbReference>
<evidence type="ECO:0000256" key="10">
    <source>
        <dbReference type="PROSITE-ProRule" id="PRU00169"/>
    </source>
</evidence>
<evidence type="ECO:0000259" key="11">
    <source>
        <dbReference type="PROSITE" id="PS50110"/>
    </source>
</evidence>
<dbReference type="InterPro" id="IPR006793">
    <property type="entry name" value="FaeA"/>
</dbReference>
<dbReference type="EMBL" id="JAFREM010000014">
    <property type="protein sequence ID" value="MBO1306328.1"/>
    <property type="molecule type" value="Genomic_DNA"/>
</dbReference>
<dbReference type="InterPro" id="IPR036390">
    <property type="entry name" value="WH_DNA-bd_sf"/>
</dbReference>
<protein>
    <recommendedName>
        <fullName evidence="9">Transcriptional regulatory protein</fullName>
    </recommendedName>
</protein>
<dbReference type="SUPFAM" id="SSF52172">
    <property type="entry name" value="CheY-like"/>
    <property type="match status" value="1"/>
</dbReference>
<evidence type="ECO:0000256" key="5">
    <source>
        <dbReference type="ARBA" id="ARBA00023015"/>
    </source>
</evidence>
<name>A0ABS3L9L3_9ENTE</name>
<keyword evidence="2 9" id="KW-0963">Cytoplasm</keyword>
<evidence type="ECO:0000313" key="13">
    <source>
        <dbReference type="Proteomes" id="UP000664601"/>
    </source>
</evidence>
<dbReference type="PANTHER" id="PTHR45526">
    <property type="entry name" value="TRANSCRIPTIONAL REGULATORY PROTEIN DPIA"/>
    <property type="match status" value="1"/>
</dbReference>
<comment type="caution">
    <text evidence="12">The sequence shown here is derived from an EMBL/GenBank/DDBJ whole genome shotgun (WGS) entry which is preliminary data.</text>
</comment>
<evidence type="ECO:0000256" key="4">
    <source>
        <dbReference type="ARBA" id="ARBA00023012"/>
    </source>
</evidence>
<dbReference type="PROSITE" id="PS50110">
    <property type="entry name" value="RESPONSE_REGULATORY"/>
    <property type="match status" value="1"/>
</dbReference>
<dbReference type="Proteomes" id="UP000664601">
    <property type="component" value="Unassembled WGS sequence"/>
</dbReference>
<proteinExistence type="predicted"/>
<dbReference type="Pfam" id="PF04703">
    <property type="entry name" value="FaeA"/>
    <property type="match status" value="1"/>
</dbReference>
<evidence type="ECO:0000256" key="9">
    <source>
        <dbReference type="PIRNR" id="PIRNR006171"/>
    </source>
</evidence>
<keyword evidence="7 9" id="KW-0010">Activator</keyword>